<dbReference type="InterPro" id="IPR009600">
    <property type="entry name" value="PIG-U"/>
</dbReference>
<name>A0AAD5TKW9_9FUNG</name>
<feature type="transmembrane region" description="Helical" evidence="9">
    <location>
        <begin position="359"/>
        <end position="381"/>
    </location>
</feature>
<evidence type="ECO:0000256" key="3">
    <source>
        <dbReference type="ARBA" id="ARBA00010026"/>
    </source>
</evidence>
<feature type="transmembrane region" description="Helical" evidence="9">
    <location>
        <begin position="321"/>
        <end position="347"/>
    </location>
</feature>
<feature type="transmembrane region" description="Helical" evidence="9">
    <location>
        <begin position="421"/>
        <end position="441"/>
    </location>
</feature>
<feature type="transmembrane region" description="Helical" evidence="9">
    <location>
        <begin position="489"/>
        <end position="511"/>
    </location>
</feature>
<feature type="transmembrane region" description="Helical" evidence="9">
    <location>
        <begin position="517"/>
        <end position="535"/>
    </location>
</feature>
<dbReference type="EMBL" id="JADGJQ010000032">
    <property type="protein sequence ID" value="KAJ3177638.1"/>
    <property type="molecule type" value="Genomic_DNA"/>
</dbReference>
<organism evidence="10 11">
    <name type="scientific">Geranomyces variabilis</name>
    <dbReference type="NCBI Taxonomy" id="109894"/>
    <lineage>
        <taxon>Eukaryota</taxon>
        <taxon>Fungi</taxon>
        <taxon>Fungi incertae sedis</taxon>
        <taxon>Chytridiomycota</taxon>
        <taxon>Chytridiomycota incertae sedis</taxon>
        <taxon>Chytridiomycetes</taxon>
        <taxon>Spizellomycetales</taxon>
        <taxon>Powellomycetaceae</taxon>
        <taxon>Geranomyces</taxon>
    </lineage>
</organism>
<evidence type="ECO:0000256" key="9">
    <source>
        <dbReference type="SAM" id="Phobius"/>
    </source>
</evidence>
<keyword evidence="11" id="KW-1185">Reference proteome</keyword>
<sequence length="564" mass="62004">MASSPHPPANPSSPAAATAATAAARASTVAASLALPSSHDPVVRIPVWAGVVVRVLLFTYTDAAPYFRNRVEVVTPITSWKRLQEGLFMYRHGIPPYEGGVFHQAPLLLIVFNFLPPILIPLLFILLDYWIARALVAVATHKRALQIAEVWPPARAAAALDAAEAKAQEEDDKAQALTMLDGTRGGDTVGKSLLTEGGAWFAKHAGGAEPPVASDEEREIDHDDTVLASMPTTDVPPWLADDTDAVVQGKPAYERAGAPPIVKPADPTQPVDNVLHPEDVGSLYLLNPYSIMTCLAQSTLLFTLLAMVAGLQYAIAGKRAVSMMCLAIAAYLSLYPVMMVAPAVLLLAQRRAISPIQELKTAAPLFLGSLATIFGLSYLLIGSWEFLPSTYGVILSVSDLTPNIGLFWYFFIEMFDQFRPFFLCVFQIMVFVFVMPISLVFRDHPLFVAFAMSAIMAIFKPYPSVGDTALYLAFFAMHQELFKYMRNNYLVFAAMLFATVLGPLFHYLWVYAGSGNANFYFAITLVFGLARIILLTDTGHALVLREWERLHPDLRRRRVEIVHK</sequence>
<evidence type="ECO:0000256" key="6">
    <source>
        <dbReference type="ARBA" id="ARBA00022824"/>
    </source>
</evidence>
<evidence type="ECO:0000256" key="1">
    <source>
        <dbReference type="ARBA" id="ARBA00004477"/>
    </source>
</evidence>
<evidence type="ECO:0000256" key="8">
    <source>
        <dbReference type="ARBA" id="ARBA00023136"/>
    </source>
</evidence>
<feature type="transmembrane region" description="Helical" evidence="9">
    <location>
        <begin position="105"/>
        <end position="127"/>
    </location>
</feature>
<feature type="transmembrane region" description="Helical" evidence="9">
    <location>
        <begin position="393"/>
        <end position="412"/>
    </location>
</feature>
<dbReference type="PANTHER" id="PTHR13121">
    <property type="entry name" value="GPI TRANSAMIDASE COMPONENT PIG-U"/>
    <property type="match status" value="1"/>
</dbReference>
<evidence type="ECO:0000313" key="11">
    <source>
        <dbReference type="Proteomes" id="UP001212152"/>
    </source>
</evidence>
<gene>
    <name evidence="10" type="ORF">HDU87_004391</name>
</gene>
<feature type="transmembrane region" description="Helical" evidence="9">
    <location>
        <begin position="294"/>
        <end position="315"/>
    </location>
</feature>
<dbReference type="Proteomes" id="UP001212152">
    <property type="component" value="Unassembled WGS sequence"/>
</dbReference>
<feature type="transmembrane region" description="Helical" evidence="9">
    <location>
        <begin position="447"/>
        <end position="477"/>
    </location>
</feature>
<keyword evidence="6" id="KW-0256">Endoplasmic reticulum</keyword>
<keyword evidence="4" id="KW-0337">GPI-anchor biosynthesis</keyword>
<comment type="pathway">
    <text evidence="2">Glycolipid biosynthesis; glycosylphosphatidylinositol-anchor biosynthesis.</text>
</comment>
<dbReference type="GO" id="GO:0016255">
    <property type="term" value="P:attachment of GPI anchor to protein"/>
    <property type="evidence" value="ECO:0007669"/>
    <property type="project" value="InterPro"/>
</dbReference>
<dbReference type="GO" id="GO:0006506">
    <property type="term" value="P:GPI anchor biosynthetic process"/>
    <property type="evidence" value="ECO:0007669"/>
    <property type="project" value="UniProtKB-KW"/>
</dbReference>
<dbReference type="AlphaFoldDB" id="A0AAD5TKW9"/>
<evidence type="ECO:0000256" key="2">
    <source>
        <dbReference type="ARBA" id="ARBA00004687"/>
    </source>
</evidence>
<comment type="similarity">
    <text evidence="3">Belongs to the PIGU family.</text>
</comment>
<protein>
    <submittedName>
        <fullName evidence="10">Uncharacterized protein</fullName>
    </submittedName>
</protein>
<accession>A0AAD5TKW9</accession>
<evidence type="ECO:0000256" key="5">
    <source>
        <dbReference type="ARBA" id="ARBA00022692"/>
    </source>
</evidence>
<evidence type="ECO:0000313" key="10">
    <source>
        <dbReference type="EMBL" id="KAJ3177638.1"/>
    </source>
</evidence>
<keyword evidence="7 9" id="KW-1133">Transmembrane helix</keyword>
<comment type="caution">
    <text evidence="10">The sequence shown here is derived from an EMBL/GenBank/DDBJ whole genome shotgun (WGS) entry which is preliminary data.</text>
</comment>
<dbReference type="GO" id="GO:0042765">
    <property type="term" value="C:GPI-anchor transamidase complex"/>
    <property type="evidence" value="ECO:0007669"/>
    <property type="project" value="InterPro"/>
</dbReference>
<evidence type="ECO:0000256" key="7">
    <source>
        <dbReference type="ARBA" id="ARBA00022989"/>
    </source>
</evidence>
<keyword evidence="5 9" id="KW-0812">Transmembrane</keyword>
<reference evidence="10" key="1">
    <citation type="submission" date="2020-05" db="EMBL/GenBank/DDBJ databases">
        <title>Phylogenomic resolution of chytrid fungi.</title>
        <authorList>
            <person name="Stajich J.E."/>
            <person name="Amses K."/>
            <person name="Simmons R."/>
            <person name="Seto K."/>
            <person name="Myers J."/>
            <person name="Bonds A."/>
            <person name="Quandt C.A."/>
            <person name="Barry K."/>
            <person name="Liu P."/>
            <person name="Grigoriev I."/>
            <person name="Longcore J.E."/>
            <person name="James T.Y."/>
        </authorList>
    </citation>
    <scope>NUCLEOTIDE SEQUENCE</scope>
    <source>
        <strain evidence="10">JEL0379</strain>
    </source>
</reference>
<proteinExistence type="inferred from homology"/>
<dbReference type="PANTHER" id="PTHR13121:SF0">
    <property type="entry name" value="PHOSPHATIDYLINOSITOL GLYCAN ANCHOR BIOSYNTHESIS CLASS U PROTEIN"/>
    <property type="match status" value="1"/>
</dbReference>
<comment type="subcellular location">
    <subcellularLocation>
        <location evidence="1">Endoplasmic reticulum membrane</location>
        <topology evidence="1">Multi-pass membrane protein</topology>
    </subcellularLocation>
</comment>
<keyword evidence="8 9" id="KW-0472">Membrane</keyword>
<dbReference type="Pfam" id="PF06728">
    <property type="entry name" value="PIG-U"/>
    <property type="match status" value="2"/>
</dbReference>
<evidence type="ECO:0000256" key="4">
    <source>
        <dbReference type="ARBA" id="ARBA00022502"/>
    </source>
</evidence>